<proteinExistence type="predicted"/>
<protein>
    <recommendedName>
        <fullName evidence="6">Flagellar attachment zone protein 1 conserved domain-containing protein</fullName>
    </recommendedName>
</protein>
<keyword evidence="8" id="KW-1185">Reference proteome</keyword>
<dbReference type="Proteomes" id="UP000283634">
    <property type="component" value="Unassembled WGS sequence"/>
</dbReference>
<dbReference type="SUPFAM" id="SSF50978">
    <property type="entry name" value="WD40 repeat-like"/>
    <property type="match status" value="1"/>
</dbReference>
<evidence type="ECO:0000256" key="4">
    <source>
        <dbReference type="SAM" id="Coils"/>
    </source>
</evidence>
<evidence type="ECO:0000256" key="5">
    <source>
        <dbReference type="SAM" id="MobiDB-lite"/>
    </source>
</evidence>
<keyword evidence="1 3" id="KW-0853">WD repeat</keyword>
<feature type="domain" description="Flagellar attachment zone protein 1 conserved" evidence="6">
    <location>
        <begin position="649"/>
        <end position="735"/>
    </location>
</feature>
<keyword evidence="4" id="KW-0175">Coiled coil</keyword>
<dbReference type="PANTHER" id="PTHR19848">
    <property type="entry name" value="WD40 REPEAT PROTEIN"/>
    <property type="match status" value="1"/>
</dbReference>
<feature type="region of interest" description="Disordered" evidence="5">
    <location>
        <begin position="796"/>
        <end position="830"/>
    </location>
</feature>
<evidence type="ECO:0000259" key="6">
    <source>
        <dbReference type="Pfam" id="PF23398"/>
    </source>
</evidence>
<dbReference type="InterPro" id="IPR056614">
    <property type="entry name" value="FAZ1_cons"/>
</dbReference>
<evidence type="ECO:0000313" key="7">
    <source>
        <dbReference type="EMBL" id="RNE99376.1"/>
    </source>
</evidence>
<feature type="coiled-coil region" evidence="4">
    <location>
        <begin position="379"/>
        <end position="512"/>
    </location>
</feature>
<evidence type="ECO:0000313" key="8">
    <source>
        <dbReference type="Proteomes" id="UP000283634"/>
    </source>
</evidence>
<name>A0A422N1N7_TRYRA</name>
<dbReference type="Pfam" id="PF23398">
    <property type="entry name" value="FAZ1_cons"/>
    <property type="match status" value="1"/>
</dbReference>
<dbReference type="InterPro" id="IPR015943">
    <property type="entry name" value="WD40/YVTN_repeat-like_dom_sf"/>
</dbReference>
<dbReference type="EMBL" id="MKGL01000391">
    <property type="protein sequence ID" value="RNE99376.1"/>
    <property type="molecule type" value="Genomic_DNA"/>
</dbReference>
<dbReference type="PANTHER" id="PTHR19848:SF8">
    <property type="entry name" value="F-BOX AND WD REPEAT DOMAIN CONTAINING 7"/>
    <property type="match status" value="1"/>
</dbReference>
<feature type="repeat" description="WD" evidence="3">
    <location>
        <begin position="243"/>
        <end position="284"/>
    </location>
</feature>
<dbReference type="SMART" id="SM00320">
    <property type="entry name" value="WD40"/>
    <property type="match status" value="4"/>
</dbReference>
<dbReference type="PROSITE" id="PS50082">
    <property type="entry name" value="WD_REPEATS_2"/>
    <property type="match status" value="2"/>
</dbReference>
<dbReference type="VEuPathDB" id="TriTrypDB:TRSC58_02173"/>
<reference evidence="7 8" key="1">
    <citation type="journal article" date="2018" name="BMC Genomics">
        <title>Genomic comparison of Trypanosoma conorhini and Trypanosoma rangeli to Trypanosoma cruzi strains of high and low virulence.</title>
        <authorList>
            <person name="Bradwell K.R."/>
            <person name="Koparde V.N."/>
            <person name="Matveyev A.V."/>
            <person name="Serrano M.G."/>
            <person name="Alves J.M."/>
            <person name="Parikh H."/>
            <person name="Huang B."/>
            <person name="Lee V."/>
            <person name="Espinosa-Alvarez O."/>
            <person name="Ortiz P.A."/>
            <person name="Costa-Martins A.G."/>
            <person name="Teixeira M.M."/>
            <person name="Buck G.A."/>
        </authorList>
    </citation>
    <scope>NUCLEOTIDE SEQUENCE [LARGE SCALE GENOMIC DNA]</scope>
    <source>
        <strain evidence="7 8">AM80</strain>
    </source>
</reference>
<evidence type="ECO:0000256" key="1">
    <source>
        <dbReference type="ARBA" id="ARBA00022574"/>
    </source>
</evidence>
<keyword evidence="2" id="KW-0677">Repeat</keyword>
<feature type="non-terminal residue" evidence="7">
    <location>
        <position position="858"/>
    </location>
</feature>
<dbReference type="RefSeq" id="XP_029235165.1">
    <property type="nucleotide sequence ID" value="XM_029385130.1"/>
</dbReference>
<dbReference type="Gene3D" id="2.130.10.10">
    <property type="entry name" value="YVTN repeat-like/Quinoprotein amine dehydrogenase"/>
    <property type="match status" value="2"/>
</dbReference>
<evidence type="ECO:0000256" key="2">
    <source>
        <dbReference type="ARBA" id="ARBA00022737"/>
    </source>
</evidence>
<feature type="repeat" description="WD" evidence="3">
    <location>
        <begin position="209"/>
        <end position="235"/>
    </location>
</feature>
<dbReference type="PROSITE" id="PS50294">
    <property type="entry name" value="WD_REPEATS_REGION"/>
    <property type="match status" value="1"/>
</dbReference>
<dbReference type="InterPro" id="IPR036322">
    <property type="entry name" value="WD40_repeat_dom_sf"/>
</dbReference>
<sequence length="858" mass="95902">MSLPFCHRSLSAASRATLSSLRSTSLESQRCDRTVSTYSIAGAPRSVDYGGKLRVWTAEMDGRIVVRAAPRGEILFYVSARQSAFCTVLQRISEEKMWAAFSDGFIRCYNSVTGKMEREFVQHDGAVHALASSAVSDYVYSGGEDWKVYQWSKSKCTYIRLFSGHANGVRCVLVVPGIAGASSMSAADDAAGGEDEDETLPNADGVGLEDEFVLSGGDDMTIKIWDPRAPLQIKTDEACLATLRGHNGSVRAMEVHPRSGYLWSGGDDCTILVWSWRREEMRRCVAVLRGQHSGPITSIVHVSPRMWSSGKDGFVVVWNTRDLVPIQRIQLAPNNLNCPILTMRRLYRATHWTVWLGGAEGIIQALQVTGDEHDVDGKLQQYEQWRSLEKRRLAQLQEKILAQKHQMNALVAHNEELEVQLRNYQERNILLLEDTATRLRDSTLGGDSVSNKRAAQIKVLRATVVQLKEKVRNNEELIMQATKAAGQKDKIIQSLTGQLSQKDAALQVLENRLKELTSCQESPQLLSEPSPMKQGQVMQGGRHAAIAAKLGFDAYSSGMEQLRAGDKLEGDDMQHQLLEIQKYKTLWEENEGALRQANEKIVELQSSLEVEKRYADELLQELSVSSREHTTRVLDTTHDANHPPPQTPTTQHYYRRLPGIHWPDLCKTYPADLQETLWAESSEALRQSDAVIRDISYTASNDCLVVDAAIEHGTTQSKEIQNLIETHNFPRAYKLQAIHASSLHKCPQEESINTRKENETLVAAKRKAEAERDNVQQQLRATKEELDSLRQRVETRRAQISGLSPSNKPMAAGSTGHVQSSPHKAASPLYTVTAEEYEAVSTAKRKAEAERDNVQQQL</sequence>
<evidence type="ECO:0000256" key="3">
    <source>
        <dbReference type="PROSITE-ProRule" id="PRU00221"/>
    </source>
</evidence>
<dbReference type="GeneID" id="40332311"/>
<gene>
    <name evidence="7" type="ORF">TraAM80_08378</name>
</gene>
<dbReference type="Pfam" id="PF00400">
    <property type="entry name" value="WD40"/>
    <property type="match status" value="3"/>
</dbReference>
<accession>A0A422N1N7</accession>
<dbReference type="OrthoDB" id="674604at2759"/>
<organism evidence="7 8">
    <name type="scientific">Trypanosoma rangeli</name>
    <dbReference type="NCBI Taxonomy" id="5698"/>
    <lineage>
        <taxon>Eukaryota</taxon>
        <taxon>Discoba</taxon>
        <taxon>Euglenozoa</taxon>
        <taxon>Kinetoplastea</taxon>
        <taxon>Metakinetoplastina</taxon>
        <taxon>Trypanosomatida</taxon>
        <taxon>Trypanosomatidae</taxon>
        <taxon>Trypanosoma</taxon>
        <taxon>Herpetosoma</taxon>
    </lineage>
</organism>
<comment type="caution">
    <text evidence="7">The sequence shown here is derived from an EMBL/GenBank/DDBJ whole genome shotgun (WGS) entry which is preliminary data.</text>
</comment>
<dbReference type="AlphaFoldDB" id="A0A422N1N7"/>
<dbReference type="OMA" id="WKVYQWS"/>
<dbReference type="InterPro" id="IPR001680">
    <property type="entry name" value="WD40_rpt"/>
</dbReference>